<reference evidence="5 6" key="1">
    <citation type="submission" date="2016-10" db="EMBL/GenBank/DDBJ databases">
        <authorList>
            <person name="de Groot N.N."/>
        </authorList>
    </citation>
    <scope>NUCLEOTIDE SEQUENCE [LARGE SCALE GENOMIC DNA]</scope>
    <source>
        <strain evidence="5 6">CGMCC 1.9109</strain>
    </source>
</reference>
<name>A0A1G6VM03_9PROT</name>
<evidence type="ECO:0000256" key="3">
    <source>
        <dbReference type="PROSITE-ProRule" id="PRU01106"/>
    </source>
</evidence>
<dbReference type="PANTHER" id="PTHR11049:SF24">
    <property type="entry name" value="CYTOSOLIC ACYL COENZYME A THIOESTER HYDROLASE"/>
    <property type="match status" value="1"/>
</dbReference>
<protein>
    <submittedName>
        <fullName evidence="5">Acyl-CoA hydrolase</fullName>
    </submittedName>
</protein>
<feature type="domain" description="HotDog ACOT-type" evidence="4">
    <location>
        <begin position="130"/>
        <end position="242"/>
    </location>
</feature>
<dbReference type="Proteomes" id="UP000183685">
    <property type="component" value="Unassembled WGS sequence"/>
</dbReference>
<sequence length="250" mass="27202">MTATTHLIDIVFPGDTNHHGTLFGGTALSHMDKLAFVAATRFGRRPFVTASCDRIDFTAPASRGHLIDLQANIVKAGRRSATVQVDMYAEHLLTGDRQLCTRGHFTMVSPDKDQPPLPPAPTDETQPVDEDILCNRVEMVFPDQTNHYGTLFGGNALAMMGKTAFITASRHSRRVFVMASSQRTDFIAPAQGGEIIDLKGRVKYTGRSSLVVEVSMTAEDLIAGDRRLCARSEFVMVAVDAAGKPEPLSL</sequence>
<evidence type="ECO:0000313" key="5">
    <source>
        <dbReference type="EMBL" id="SDD54588.1"/>
    </source>
</evidence>
<keyword evidence="2 3" id="KW-0378">Hydrolase</keyword>
<evidence type="ECO:0000256" key="2">
    <source>
        <dbReference type="ARBA" id="ARBA00022801"/>
    </source>
</evidence>
<dbReference type="PROSITE" id="PS51770">
    <property type="entry name" value="HOTDOG_ACOT"/>
    <property type="match status" value="2"/>
</dbReference>
<evidence type="ECO:0000259" key="4">
    <source>
        <dbReference type="PROSITE" id="PS51770"/>
    </source>
</evidence>
<dbReference type="CDD" id="cd03442">
    <property type="entry name" value="BFIT_BACH"/>
    <property type="match status" value="2"/>
</dbReference>
<dbReference type="InterPro" id="IPR040170">
    <property type="entry name" value="Cytosol_ACT"/>
</dbReference>
<dbReference type="Gene3D" id="3.10.129.10">
    <property type="entry name" value="Hotdog Thioesterase"/>
    <property type="match status" value="2"/>
</dbReference>
<dbReference type="Pfam" id="PF03061">
    <property type="entry name" value="4HBT"/>
    <property type="match status" value="2"/>
</dbReference>
<feature type="domain" description="HotDog ACOT-type" evidence="4">
    <location>
        <begin position="1"/>
        <end position="113"/>
    </location>
</feature>
<dbReference type="RefSeq" id="WP_068305526.1">
    <property type="nucleotide sequence ID" value="NZ_FNAK01000002.1"/>
</dbReference>
<dbReference type="InterPro" id="IPR029069">
    <property type="entry name" value="HotDog_dom_sf"/>
</dbReference>
<dbReference type="PANTHER" id="PTHR11049">
    <property type="entry name" value="ACYL COENZYME A THIOESTER HYDROLASE"/>
    <property type="match status" value="1"/>
</dbReference>
<dbReference type="InterPro" id="IPR006683">
    <property type="entry name" value="Thioestr_dom"/>
</dbReference>
<accession>A0A1G6VM03</accession>
<dbReference type="GO" id="GO:0052816">
    <property type="term" value="F:long-chain fatty acyl-CoA hydrolase activity"/>
    <property type="evidence" value="ECO:0007669"/>
    <property type="project" value="TreeGrafter"/>
</dbReference>
<dbReference type="GO" id="GO:0006637">
    <property type="term" value="P:acyl-CoA metabolic process"/>
    <property type="evidence" value="ECO:0007669"/>
    <property type="project" value="TreeGrafter"/>
</dbReference>
<keyword evidence="6" id="KW-1185">Reference proteome</keyword>
<proteinExistence type="inferred from homology"/>
<dbReference type="SUPFAM" id="SSF54637">
    <property type="entry name" value="Thioesterase/thiol ester dehydrase-isomerase"/>
    <property type="match status" value="2"/>
</dbReference>
<dbReference type="InterPro" id="IPR033120">
    <property type="entry name" value="HOTDOG_ACOT"/>
</dbReference>
<evidence type="ECO:0000313" key="6">
    <source>
        <dbReference type="Proteomes" id="UP000183685"/>
    </source>
</evidence>
<organism evidence="5 6">
    <name type="scientific">Kordiimonas lacus</name>
    <dbReference type="NCBI Taxonomy" id="637679"/>
    <lineage>
        <taxon>Bacteria</taxon>
        <taxon>Pseudomonadati</taxon>
        <taxon>Pseudomonadota</taxon>
        <taxon>Alphaproteobacteria</taxon>
        <taxon>Kordiimonadales</taxon>
        <taxon>Kordiimonadaceae</taxon>
        <taxon>Kordiimonas</taxon>
    </lineage>
</organism>
<dbReference type="STRING" id="637679.GCA_001550055_02495"/>
<dbReference type="AlphaFoldDB" id="A0A1G6VM03"/>
<gene>
    <name evidence="5" type="ORF">SAMN04488071_0780</name>
</gene>
<evidence type="ECO:0000256" key="1">
    <source>
        <dbReference type="ARBA" id="ARBA00010458"/>
    </source>
</evidence>
<dbReference type="GO" id="GO:0005829">
    <property type="term" value="C:cytosol"/>
    <property type="evidence" value="ECO:0007669"/>
    <property type="project" value="TreeGrafter"/>
</dbReference>
<comment type="similarity">
    <text evidence="1">Belongs to the acyl coenzyme A hydrolase family.</text>
</comment>
<dbReference type="GO" id="GO:0009062">
    <property type="term" value="P:fatty acid catabolic process"/>
    <property type="evidence" value="ECO:0007669"/>
    <property type="project" value="TreeGrafter"/>
</dbReference>
<dbReference type="OrthoDB" id="9801856at2"/>
<dbReference type="EMBL" id="FNAK01000002">
    <property type="protein sequence ID" value="SDD54588.1"/>
    <property type="molecule type" value="Genomic_DNA"/>
</dbReference>